<keyword evidence="3" id="KW-0862">Zinc</keyword>
<protein>
    <submittedName>
        <fullName evidence="6">Histone acetyltransferase</fullName>
        <ecNumber evidence="6">2.3.1.48</ecNumber>
    </submittedName>
</protein>
<dbReference type="EC" id="2.3.1.48" evidence="6"/>
<name>A0AAJ5Z1R8_9BASI</name>
<evidence type="ECO:0000256" key="4">
    <source>
        <dbReference type="ARBA" id="ARBA00038402"/>
    </source>
</evidence>
<reference evidence="6 7" key="1">
    <citation type="submission" date="2023-03" db="EMBL/GenBank/DDBJ databases">
        <title>Mating type loci evolution in Malassezia.</title>
        <authorList>
            <person name="Coelho M.A."/>
        </authorList>
    </citation>
    <scope>NUCLEOTIDE SEQUENCE [LARGE SCALE GENOMIC DNA]</scope>
    <source>
        <strain evidence="6 7">CBS 9725</strain>
    </source>
</reference>
<dbReference type="InterPro" id="IPR007175">
    <property type="entry name" value="Rpr2/Snm1/Rpp21"/>
</dbReference>
<gene>
    <name evidence="6" type="primary">GCN5_1</name>
    <name evidence="6" type="ORF">MYAM1_003472</name>
</gene>
<keyword evidence="2" id="KW-0479">Metal-binding</keyword>
<feature type="region of interest" description="Disordered" evidence="5">
    <location>
        <begin position="191"/>
        <end position="214"/>
    </location>
</feature>
<keyword evidence="1" id="KW-0819">tRNA processing</keyword>
<dbReference type="GO" id="GO:0061733">
    <property type="term" value="F:protein-lysine-acetyltransferase activity"/>
    <property type="evidence" value="ECO:0007669"/>
    <property type="project" value="UniProtKB-EC"/>
</dbReference>
<evidence type="ECO:0000256" key="2">
    <source>
        <dbReference type="ARBA" id="ARBA00022723"/>
    </source>
</evidence>
<evidence type="ECO:0000313" key="7">
    <source>
        <dbReference type="Proteomes" id="UP001219567"/>
    </source>
</evidence>
<dbReference type="GO" id="GO:0005655">
    <property type="term" value="C:nucleolar ribonuclease P complex"/>
    <property type="evidence" value="ECO:0007669"/>
    <property type="project" value="TreeGrafter"/>
</dbReference>
<comment type="similarity">
    <text evidence="4">Belongs to the eukaryotic/archaeal RNase P protein component 4 family.</text>
</comment>
<dbReference type="AlphaFoldDB" id="A0AAJ5Z1R8"/>
<keyword evidence="6" id="KW-0012">Acyltransferase</keyword>
<accession>A0AAJ5Z1R8</accession>
<evidence type="ECO:0000313" key="6">
    <source>
        <dbReference type="EMBL" id="WFD00720.1"/>
    </source>
</evidence>
<dbReference type="PANTHER" id="PTHR14742:SF0">
    <property type="entry name" value="RIBONUCLEASE P PROTEIN SUBUNIT P21"/>
    <property type="match status" value="1"/>
</dbReference>
<keyword evidence="7" id="KW-1185">Reference proteome</keyword>
<dbReference type="PANTHER" id="PTHR14742">
    <property type="entry name" value="RIBONUCLEASE P SUBUNIT P21"/>
    <property type="match status" value="1"/>
</dbReference>
<dbReference type="GO" id="GO:0008033">
    <property type="term" value="P:tRNA processing"/>
    <property type="evidence" value="ECO:0007669"/>
    <property type="project" value="UniProtKB-KW"/>
</dbReference>
<dbReference type="GO" id="GO:0046872">
    <property type="term" value="F:metal ion binding"/>
    <property type="evidence" value="ECO:0007669"/>
    <property type="project" value="UniProtKB-KW"/>
</dbReference>
<sequence length="438" mass="49417">MPVFEYTGGIQSLDQCNEATGLLKVARHAPCCHGWQLLSSSDSPYGHMPQVTVPGEAPCQCTGLVPPRNAQVVVTANEIGSLQQLSDTWARCGRCSHPVLEHGECLLDPQQERSRRMKVAIRLDELLQDEEKLLDFHYQDPDLVSLKKQIHSLAYQRKKAQFLQPTQTMEHSPSTSKHKTASIAISTVNDCTDSQQNTSKKTRKRSQDSQSTGPVLPRSILNVDVFQTLSYIYQRAYHLEACAALSGDTSLARWNLASMRQLFSLAKRAVIRLSPEIKRSICKKCMHIRIEGLTCHTSIRGTLPSNTETKRNQFVMSKCTYCHHVRARMIPLAPEIKVPSPSTHRNLSQRQRRRRYMWRKHHTTVPDSSPNFATIPFGDRLKGTSWESPYKRYVEARKGDMDFLDKALETRGGHVITAGITRKGQVGQVLDVSSHDHA</sequence>
<dbReference type="Gene3D" id="6.20.50.20">
    <property type="match status" value="1"/>
</dbReference>
<proteinExistence type="inferred from homology"/>
<dbReference type="EMBL" id="CP119948">
    <property type="protein sequence ID" value="WFD00720.1"/>
    <property type="molecule type" value="Genomic_DNA"/>
</dbReference>
<dbReference type="Pfam" id="PF04032">
    <property type="entry name" value="Rpr2"/>
    <property type="match status" value="1"/>
</dbReference>
<evidence type="ECO:0000256" key="1">
    <source>
        <dbReference type="ARBA" id="ARBA00022694"/>
    </source>
</evidence>
<evidence type="ECO:0000256" key="5">
    <source>
        <dbReference type="SAM" id="MobiDB-lite"/>
    </source>
</evidence>
<evidence type="ECO:0000256" key="3">
    <source>
        <dbReference type="ARBA" id="ARBA00022833"/>
    </source>
</evidence>
<dbReference type="Proteomes" id="UP001219567">
    <property type="component" value="Chromosome 6"/>
</dbReference>
<organism evidence="6 7">
    <name type="scientific">Malassezia yamatoensis</name>
    <dbReference type="NCBI Taxonomy" id="253288"/>
    <lineage>
        <taxon>Eukaryota</taxon>
        <taxon>Fungi</taxon>
        <taxon>Dikarya</taxon>
        <taxon>Basidiomycota</taxon>
        <taxon>Ustilaginomycotina</taxon>
        <taxon>Malasseziomycetes</taxon>
        <taxon>Malasseziales</taxon>
        <taxon>Malasseziaceae</taxon>
        <taxon>Malassezia</taxon>
    </lineage>
</organism>
<keyword evidence="6" id="KW-0808">Transferase</keyword>